<evidence type="ECO:0000259" key="10">
    <source>
        <dbReference type="Pfam" id="PF00593"/>
    </source>
</evidence>
<evidence type="ECO:0000256" key="8">
    <source>
        <dbReference type="PROSITE-ProRule" id="PRU01360"/>
    </source>
</evidence>
<comment type="caution">
    <text evidence="12">The sequence shown here is derived from an EMBL/GenBank/DDBJ whole genome shotgun (WGS) entry which is preliminary data.</text>
</comment>
<dbReference type="Pfam" id="PF07715">
    <property type="entry name" value="Plug"/>
    <property type="match status" value="1"/>
</dbReference>
<dbReference type="RefSeq" id="WP_143554438.1">
    <property type="nucleotide sequence ID" value="NZ_VJWA01000001.1"/>
</dbReference>
<dbReference type="GO" id="GO:0015344">
    <property type="term" value="F:siderophore uptake transmembrane transporter activity"/>
    <property type="evidence" value="ECO:0007669"/>
    <property type="project" value="TreeGrafter"/>
</dbReference>
<evidence type="ECO:0000256" key="5">
    <source>
        <dbReference type="ARBA" id="ARBA00023077"/>
    </source>
</evidence>
<dbReference type="PANTHER" id="PTHR30069:SF37">
    <property type="entry name" value="FERRIC VIBRIOBACTIN RECEPTOR VIUA"/>
    <property type="match status" value="1"/>
</dbReference>
<keyword evidence="7 8" id="KW-0998">Cell outer membrane</keyword>
<keyword evidence="13" id="KW-1185">Reference proteome</keyword>
<evidence type="ECO:0000256" key="4">
    <source>
        <dbReference type="ARBA" id="ARBA00022692"/>
    </source>
</evidence>
<dbReference type="PANTHER" id="PTHR30069">
    <property type="entry name" value="TONB-DEPENDENT OUTER MEMBRANE RECEPTOR"/>
    <property type="match status" value="1"/>
</dbReference>
<evidence type="ECO:0000256" key="6">
    <source>
        <dbReference type="ARBA" id="ARBA00023136"/>
    </source>
</evidence>
<evidence type="ECO:0000313" key="12">
    <source>
        <dbReference type="EMBL" id="TRW16894.1"/>
    </source>
</evidence>
<feature type="domain" description="TonB-dependent receptor plug" evidence="11">
    <location>
        <begin position="27"/>
        <end position="133"/>
    </location>
</feature>
<dbReference type="InterPro" id="IPR036942">
    <property type="entry name" value="Beta-barrel_TonB_sf"/>
</dbReference>
<evidence type="ECO:0000256" key="3">
    <source>
        <dbReference type="ARBA" id="ARBA00022452"/>
    </source>
</evidence>
<dbReference type="GO" id="GO:0044718">
    <property type="term" value="P:siderophore transmembrane transport"/>
    <property type="evidence" value="ECO:0007669"/>
    <property type="project" value="TreeGrafter"/>
</dbReference>
<evidence type="ECO:0000256" key="1">
    <source>
        <dbReference type="ARBA" id="ARBA00004571"/>
    </source>
</evidence>
<comment type="subcellular location">
    <subcellularLocation>
        <location evidence="1 8">Cell outer membrane</location>
        <topology evidence="1 8">Multi-pass membrane protein</topology>
    </subcellularLocation>
</comment>
<evidence type="ECO:0000313" key="13">
    <source>
        <dbReference type="Proteomes" id="UP000317894"/>
    </source>
</evidence>
<dbReference type="Gene3D" id="2.170.130.10">
    <property type="entry name" value="TonB-dependent receptor, plug domain"/>
    <property type="match status" value="1"/>
</dbReference>
<dbReference type="GO" id="GO:0009279">
    <property type="term" value="C:cell outer membrane"/>
    <property type="evidence" value="ECO:0007669"/>
    <property type="project" value="UniProtKB-SubCell"/>
</dbReference>
<keyword evidence="3 8" id="KW-1134">Transmembrane beta strand</keyword>
<evidence type="ECO:0000256" key="9">
    <source>
        <dbReference type="RuleBase" id="RU003357"/>
    </source>
</evidence>
<dbReference type="InterPro" id="IPR012910">
    <property type="entry name" value="Plug_dom"/>
</dbReference>
<dbReference type="OrthoDB" id="7374174at2"/>
<dbReference type="Gene3D" id="2.40.170.20">
    <property type="entry name" value="TonB-dependent receptor, beta-barrel domain"/>
    <property type="match status" value="1"/>
</dbReference>
<dbReference type="PROSITE" id="PS52016">
    <property type="entry name" value="TONB_DEPENDENT_REC_3"/>
    <property type="match status" value="1"/>
</dbReference>
<proteinExistence type="inferred from homology"/>
<dbReference type="Pfam" id="PF00593">
    <property type="entry name" value="TonB_dep_Rec_b-barrel"/>
    <property type="match status" value="1"/>
</dbReference>
<dbReference type="InterPro" id="IPR000531">
    <property type="entry name" value="Beta-barrel_TonB"/>
</dbReference>
<accession>A0A552UFB5</accession>
<dbReference type="Proteomes" id="UP000317894">
    <property type="component" value="Unassembled WGS sequence"/>
</dbReference>
<feature type="domain" description="TonB-dependent receptor-like beta-barrel" evidence="10">
    <location>
        <begin position="239"/>
        <end position="637"/>
    </location>
</feature>
<dbReference type="EMBL" id="VJWA01000001">
    <property type="protein sequence ID" value="TRW16894.1"/>
    <property type="molecule type" value="Genomic_DNA"/>
</dbReference>
<keyword evidence="6 8" id="KW-0472">Membrane</keyword>
<protein>
    <submittedName>
        <fullName evidence="12">TonB-dependent receptor</fullName>
    </submittedName>
</protein>
<dbReference type="AlphaFoldDB" id="A0A552UFB5"/>
<keyword evidence="12" id="KW-0675">Receptor</keyword>
<evidence type="ECO:0000259" key="11">
    <source>
        <dbReference type="Pfam" id="PF07715"/>
    </source>
</evidence>
<name>A0A552UFB5_9SPHN</name>
<evidence type="ECO:0000256" key="2">
    <source>
        <dbReference type="ARBA" id="ARBA00022448"/>
    </source>
</evidence>
<gene>
    <name evidence="12" type="ORF">FMM06_01405</name>
</gene>
<dbReference type="InterPro" id="IPR037066">
    <property type="entry name" value="Plug_dom_sf"/>
</dbReference>
<sequence length="669" mass="69691">MPVALPAEIVVTGTALPAPAGAAAYGSTIIDRERLTSEASGRLENVLRDVAGVQQFRRTDSRAANPTSQGVTLRALGGNASSRALVLLDGVPQADPFAGFVPFAALDPERLSAVRITRGGGAGAFGAGAVAGTVELFSAGLADIDGLTARAAYGSRDSAELAATGAAALGAGFVTISARHDRGDGYILIPRDQRGNIDVPARYRSTSVALRGVAPLDETTELQASGAIFDDSRLRGIVGTESSSQGADASLRVVGRGTWGFEALAYIQARRFTSGFVAVGAGRASATPSLDQYNTPATGLGGKIELRPPVGDAHDVQIGADVRDARGTTRERFRFQNGAFTRARDAGGGTRVAGLFAEDSWRVREGVVLTGGVRVDRWTITEGRLIETELGTGAGVTSIRTAQRSGWEPTARGGIVWTPVTSLDLRGAAYRGFRLPTPNELYRPFRVGADATAANPGLGLEKLTGVEAGIDWRPLATARIGLTAYANRLKGAIANVTEGRGPGTFDQVGFVAAGGAYRVRRNVDAVRVRGVEATAALTLADWSLSGSASYADARVRASGTAIELDGRRPAQSPTFGASATLGWEPAFGGASLTLRHVAGQYDDDLESRRLPPATTLDGVVRLKVGKGVEVEARAENVFDTRVVAGIAADGTRDIATPRTLWLGLRFASR</sequence>
<comment type="similarity">
    <text evidence="8 9">Belongs to the TonB-dependent receptor family.</text>
</comment>
<organism evidence="12 13">
    <name type="scientific">Glacieibacterium frigidum</name>
    <dbReference type="NCBI Taxonomy" id="2593303"/>
    <lineage>
        <taxon>Bacteria</taxon>
        <taxon>Pseudomonadati</taxon>
        <taxon>Pseudomonadota</taxon>
        <taxon>Alphaproteobacteria</taxon>
        <taxon>Sphingomonadales</taxon>
        <taxon>Sphingosinicellaceae</taxon>
        <taxon>Glacieibacterium</taxon>
    </lineage>
</organism>
<dbReference type="SUPFAM" id="SSF56935">
    <property type="entry name" value="Porins"/>
    <property type="match status" value="1"/>
</dbReference>
<keyword evidence="5 9" id="KW-0798">TonB box</keyword>
<keyword evidence="2 8" id="KW-0813">Transport</keyword>
<dbReference type="InterPro" id="IPR039426">
    <property type="entry name" value="TonB-dep_rcpt-like"/>
</dbReference>
<evidence type="ECO:0000256" key="7">
    <source>
        <dbReference type="ARBA" id="ARBA00023237"/>
    </source>
</evidence>
<reference evidence="12 13" key="1">
    <citation type="submission" date="2019-07" db="EMBL/GenBank/DDBJ databases">
        <title>Novel species isolated from glacier.</title>
        <authorList>
            <person name="Liu Q."/>
            <person name="Xin Y.-H."/>
        </authorList>
    </citation>
    <scope>NUCLEOTIDE SEQUENCE [LARGE SCALE GENOMIC DNA]</scope>
    <source>
        <strain evidence="12 13">LB1R16</strain>
    </source>
</reference>
<keyword evidence="4 8" id="KW-0812">Transmembrane</keyword>